<evidence type="ECO:0000313" key="1">
    <source>
        <dbReference type="EMBL" id="QQP18798.1"/>
    </source>
</evidence>
<dbReference type="EMBL" id="MT240794">
    <property type="protein sequence ID" value="QQP18798.1"/>
    <property type="molecule type" value="Genomic_RNA"/>
</dbReference>
<accession>A0A7T8G258</accession>
<name>A0A7T8G258_9TOMB</name>
<protein>
    <submittedName>
        <fullName evidence="1">Uncharacterized protein</fullName>
    </submittedName>
</protein>
<sequence>MGLLRFIKRANLGPLNVPKHVVGFSAELAKVTGGIALGIGKVVVQGSAVVAQPLPFMIAAGAVGVFCWKVHCAGQNPEGGEAELEELRELGGPLAPELGMHLEQVYFQAKAETGLVDPCLAEIKVAERRVDRIMREYEDYVFTVEDRARYHTRLALLVVSPSADQSDALSLLQRRGFSTPLDRAAQYHQGSGWSGGASLWKLLTRRCTLRQYATRGHFAPKRK</sequence>
<organism evidence="1">
    <name type="scientific">Soybean thrips tombus-like virus 6</name>
    <dbReference type="NCBI Taxonomy" id="2802948"/>
    <lineage>
        <taxon>Viruses</taxon>
        <taxon>Riboviria</taxon>
        <taxon>Orthornavirae</taxon>
        <taxon>Kitrinoviricota</taxon>
        <taxon>Tolucaviricetes</taxon>
        <taxon>Tolivirales</taxon>
        <taxon>Tombusviridae</taxon>
    </lineage>
</organism>
<reference evidence="1" key="1">
    <citation type="journal article" date="2020" name="Viruses">
        <title>Soybean Thrips (Thysanoptera: Thripidae) Harbor Highly Diverse Populations of Arthropod, Fungal and Plant Viruses.</title>
        <authorList>
            <person name="Thekke-Veetil T."/>
            <person name="Lagos-Kutz D."/>
            <person name="McCoppin N.K."/>
            <person name="Hartman G.L."/>
            <person name="Ju H.K."/>
            <person name="Lim H.S."/>
            <person name="Domier L.L."/>
        </authorList>
    </citation>
    <scope>NUCLEOTIDE SEQUENCE</scope>
    <source>
        <strain evidence="1">STN1</strain>
    </source>
</reference>
<proteinExistence type="predicted"/>